<keyword evidence="4" id="KW-0479">Metal-binding</keyword>
<evidence type="ECO:0000259" key="10">
    <source>
        <dbReference type="Pfam" id="PF12323"/>
    </source>
</evidence>
<comment type="caution">
    <text evidence="11">The sequence shown here is derived from an EMBL/GenBank/DDBJ whole genome shotgun (WGS) entry which is preliminary data.</text>
</comment>
<sequence length="368" mass="41237">MLLSIKTCLKLNSSQRVLMSKHAGIARFTYNWGLATWQALYKDGYKPNHRLLRTFFNNHVKTNPDLAWLKENGICQKTTEFAFEHLGDSYKRFFKGIGAYPNFKKKGRSTDSFTINASGKPISVGGTCIKLPTIGWVKTYEGLPHVQTSKFTISERAGNWYISFAFEQTAEQSADKISVVGVDLGINELATLSTGVVFNNPRATNKMKKKLAKKQRQLARKVKGSNQYIKQKLRVAKIHKRTSDIRLDATHKATTIISKNHAKIVVENLNVSGMMANHKLAGAVSDANFYEFRRQLEYKTKLFGSEIILAGRFYPSSKTCSSCGHIQNMPLKVRTFDCQKCGIIIDRDLNASINLSKLGQAVVLNADG</sequence>
<evidence type="ECO:0000256" key="6">
    <source>
        <dbReference type="ARBA" id="ARBA00023125"/>
    </source>
</evidence>
<keyword evidence="6" id="KW-0238">DNA-binding</keyword>
<dbReference type="NCBIfam" id="TIGR01766">
    <property type="entry name" value="IS200/IS605 family accessory protein TnpB-like domain"/>
    <property type="match status" value="1"/>
</dbReference>
<evidence type="ECO:0000256" key="1">
    <source>
        <dbReference type="ARBA" id="ARBA00008761"/>
    </source>
</evidence>
<keyword evidence="3" id="KW-0815">Transposition</keyword>
<name>A0ABT3B420_9CYAN</name>
<feature type="domain" description="Transposase putative helix-turn-helix" evidence="10">
    <location>
        <begin position="1"/>
        <end position="44"/>
    </location>
</feature>
<evidence type="ECO:0000256" key="3">
    <source>
        <dbReference type="ARBA" id="ARBA00022578"/>
    </source>
</evidence>
<dbReference type="Pfam" id="PF12323">
    <property type="entry name" value="HTH_OrfB_IS605"/>
    <property type="match status" value="1"/>
</dbReference>
<proteinExistence type="inferred from homology"/>
<dbReference type="Pfam" id="PF07282">
    <property type="entry name" value="Cas12f1-like_TNB"/>
    <property type="match status" value="1"/>
</dbReference>
<dbReference type="InterPro" id="IPR051399">
    <property type="entry name" value="RNA-guided_DNA_endo/Transpos"/>
</dbReference>
<dbReference type="Pfam" id="PF01385">
    <property type="entry name" value="OrfB_IS605"/>
    <property type="match status" value="1"/>
</dbReference>
<keyword evidence="7" id="KW-0233">DNA recombination</keyword>
<evidence type="ECO:0000313" key="11">
    <source>
        <dbReference type="EMBL" id="MCV3216117.1"/>
    </source>
</evidence>
<evidence type="ECO:0000259" key="9">
    <source>
        <dbReference type="Pfam" id="PF07282"/>
    </source>
</evidence>
<keyword evidence="5" id="KW-0862">Zinc</keyword>
<feature type="domain" description="Probable transposase IS891/IS1136/IS1341" evidence="8">
    <location>
        <begin position="170"/>
        <end position="276"/>
    </location>
</feature>
<dbReference type="InterPro" id="IPR010095">
    <property type="entry name" value="Cas12f1-like_TNB"/>
</dbReference>
<dbReference type="PANTHER" id="PTHR30405">
    <property type="entry name" value="TRANSPOSASE"/>
    <property type="match status" value="1"/>
</dbReference>
<dbReference type="InterPro" id="IPR001959">
    <property type="entry name" value="Transposase"/>
</dbReference>
<evidence type="ECO:0000256" key="4">
    <source>
        <dbReference type="ARBA" id="ARBA00022723"/>
    </source>
</evidence>
<dbReference type="NCBIfam" id="NF040570">
    <property type="entry name" value="guided_TnpB"/>
    <property type="match status" value="1"/>
</dbReference>
<evidence type="ECO:0000256" key="2">
    <source>
        <dbReference type="ARBA" id="ARBA00011044"/>
    </source>
</evidence>
<keyword evidence="12" id="KW-1185">Reference proteome</keyword>
<evidence type="ECO:0000256" key="7">
    <source>
        <dbReference type="ARBA" id="ARBA00023172"/>
    </source>
</evidence>
<dbReference type="InterPro" id="IPR021027">
    <property type="entry name" value="Transposase_put_HTH"/>
</dbReference>
<evidence type="ECO:0000256" key="5">
    <source>
        <dbReference type="ARBA" id="ARBA00022833"/>
    </source>
</evidence>
<organism evidence="11 12">
    <name type="scientific">Plectonema radiosum NIES-515</name>
    <dbReference type="NCBI Taxonomy" id="2986073"/>
    <lineage>
        <taxon>Bacteria</taxon>
        <taxon>Bacillati</taxon>
        <taxon>Cyanobacteriota</taxon>
        <taxon>Cyanophyceae</taxon>
        <taxon>Oscillatoriophycideae</taxon>
        <taxon>Oscillatoriales</taxon>
        <taxon>Microcoleaceae</taxon>
        <taxon>Plectonema</taxon>
    </lineage>
</organism>
<dbReference type="Proteomes" id="UP001526143">
    <property type="component" value="Unassembled WGS sequence"/>
</dbReference>
<dbReference type="RefSeq" id="WP_263747763.1">
    <property type="nucleotide sequence ID" value="NZ_JAOWRF010000315.1"/>
</dbReference>
<protein>
    <submittedName>
        <fullName evidence="11">Transposase</fullName>
    </submittedName>
</protein>
<feature type="domain" description="Cas12f1-like TNB" evidence="9">
    <location>
        <begin position="289"/>
        <end position="355"/>
    </location>
</feature>
<comment type="similarity">
    <text evidence="1">In the C-terminal section; belongs to the transposase 35 family.</text>
</comment>
<reference evidence="11 12" key="1">
    <citation type="submission" date="2022-10" db="EMBL/GenBank/DDBJ databases">
        <title>Identification of biosynthetic pathway for the production of the potent trypsin inhibitor radiosumin.</title>
        <authorList>
            <person name="Fewer D.P."/>
            <person name="Delbaje E."/>
            <person name="Ouyang X."/>
            <person name="Agostino P.D."/>
            <person name="Wahlsten M."/>
            <person name="Jokela J."/>
            <person name="Permi P."/>
            <person name="Haapaniemi E."/>
            <person name="Koistinen H."/>
        </authorList>
    </citation>
    <scope>NUCLEOTIDE SEQUENCE [LARGE SCALE GENOMIC DNA]</scope>
    <source>
        <strain evidence="11 12">NIES-515</strain>
    </source>
</reference>
<comment type="similarity">
    <text evidence="2">In the N-terminal section; belongs to the transposase 2 family.</text>
</comment>
<accession>A0ABT3B420</accession>
<evidence type="ECO:0000259" key="8">
    <source>
        <dbReference type="Pfam" id="PF01385"/>
    </source>
</evidence>
<gene>
    <name evidence="11" type="ORF">OGM63_21830</name>
</gene>
<dbReference type="PANTHER" id="PTHR30405:SF25">
    <property type="entry name" value="RNA-GUIDED DNA ENDONUCLEASE INSQ-RELATED"/>
    <property type="match status" value="1"/>
</dbReference>
<dbReference type="EMBL" id="JAOWRF010000315">
    <property type="protein sequence ID" value="MCV3216117.1"/>
    <property type="molecule type" value="Genomic_DNA"/>
</dbReference>
<evidence type="ECO:0000313" key="12">
    <source>
        <dbReference type="Proteomes" id="UP001526143"/>
    </source>
</evidence>